<gene>
    <name evidence="2" type="ORF">GCM10010096_16720</name>
</gene>
<dbReference type="EMBL" id="BMZN01000002">
    <property type="protein sequence ID" value="GHC45850.1"/>
    <property type="molecule type" value="Genomic_DNA"/>
</dbReference>
<proteinExistence type="predicted"/>
<dbReference type="RefSeq" id="WP_189392069.1">
    <property type="nucleotide sequence ID" value="NZ_BMZN01000002.1"/>
</dbReference>
<sequence length="88" mass="10119">MSMLYYWLAFALGMVFYAAYLSQSSLLSQGMIYMKEKDQSPPLFWLFTRLISFILRAIPGLLMRPVPLILWVVGMGLTVQYSFSLPQA</sequence>
<keyword evidence="1" id="KW-1133">Transmembrane helix</keyword>
<evidence type="ECO:0000313" key="2">
    <source>
        <dbReference type="EMBL" id="GHC45850.1"/>
    </source>
</evidence>
<evidence type="ECO:0000313" key="3">
    <source>
        <dbReference type="Proteomes" id="UP000608923"/>
    </source>
</evidence>
<name>A0A8H9IHH8_9BURK</name>
<protein>
    <submittedName>
        <fullName evidence="2">Uncharacterized protein</fullName>
    </submittedName>
</protein>
<dbReference type="AlphaFoldDB" id="A0A8H9IHH8"/>
<dbReference type="Proteomes" id="UP000608923">
    <property type="component" value="Unassembled WGS sequence"/>
</dbReference>
<comment type="caution">
    <text evidence="2">The sequence shown here is derived from an EMBL/GenBank/DDBJ whole genome shotgun (WGS) entry which is preliminary data.</text>
</comment>
<keyword evidence="1" id="KW-0812">Transmembrane</keyword>
<accession>A0A8H9IHH8</accession>
<keyword evidence="1" id="KW-0472">Membrane</keyword>
<keyword evidence="3" id="KW-1185">Reference proteome</keyword>
<organism evidence="2 3">
    <name type="scientific">Alcaligenes pakistanensis</name>
    <dbReference type="NCBI Taxonomy" id="1482717"/>
    <lineage>
        <taxon>Bacteria</taxon>
        <taxon>Pseudomonadati</taxon>
        <taxon>Pseudomonadota</taxon>
        <taxon>Betaproteobacteria</taxon>
        <taxon>Burkholderiales</taxon>
        <taxon>Alcaligenaceae</taxon>
        <taxon>Alcaligenes</taxon>
    </lineage>
</organism>
<feature type="transmembrane region" description="Helical" evidence="1">
    <location>
        <begin position="6"/>
        <end position="22"/>
    </location>
</feature>
<reference evidence="3" key="1">
    <citation type="journal article" date="2019" name="Int. J. Syst. Evol. Microbiol.">
        <title>The Global Catalogue of Microorganisms (GCM) 10K type strain sequencing project: providing services to taxonomists for standard genome sequencing and annotation.</title>
        <authorList>
            <consortium name="The Broad Institute Genomics Platform"/>
            <consortium name="The Broad Institute Genome Sequencing Center for Infectious Disease"/>
            <person name="Wu L."/>
            <person name="Ma J."/>
        </authorList>
    </citation>
    <scope>NUCLEOTIDE SEQUENCE [LARGE SCALE GENOMIC DNA]</scope>
    <source>
        <strain evidence="3">KCTC 42083</strain>
    </source>
</reference>
<evidence type="ECO:0000256" key="1">
    <source>
        <dbReference type="SAM" id="Phobius"/>
    </source>
</evidence>